<proteinExistence type="predicted"/>
<evidence type="ECO:0000313" key="1">
    <source>
        <dbReference type="EMBL" id="TLD72300.1"/>
    </source>
</evidence>
<evidence type="ECO:0000313" key="2">
    <source>
        <dbReference type="Proteomes" id="UP000306196"/>
    </source>
</evidence>
<dbReference type="RefSeq" id="WP_138084656.1">
    <property type="nucleotide sequence ID" value="NZ_VAUV01000002.1"/>
</dbReference>
<sequence length="597" mass="66559">MTFAQTGVAPSQTGLFFDDLRNRASSFRTPAQGNLDGTRSSGVYDFSENGEFEGVYEDERPLGQRYVPGDEAGRRIGASTYGTTSRTAGDYTGATGPYPTTSTYFAPTYITDPFLAGKRNIKIGPVNIGLGMNANVEYNDNITRRNTNKLDDIIAGVLLNTDLNWQITENNRLSVSVGLGVDHYFNHPEASPNGNELVLNVLPGSTIAFDVKVGDIVFVLYDRLSVRPVAQNDFGLDQNDVFGTVQNDAGVAMNWALNSKTNLSLNFNRSDSWALEEAFSAFDRVIHTIAGSLAWSPTGTYTVGVEGSFSWINYDNEFNNDGTTASAGVFVIVPITQRTILKASGGYQQFDFDSPPVFSRQVSEADIIMAQQQLEGINQLYGELFRIEDPIELERRTAELDAARLELEELIAFQRLQKQRDDETENSRSFDNEDLSDYYYNVTLFNQINSRVSHQLSFGHESSINTTSNFITADFISYGVGIVGWRGSQIALSTYLEKAEESGGRLAEDTTQWGFDLFFGQRLTKRIMLGLGYHYGNTDSNLALRDYDQHSFTVDLNYSLTSKLNMGLGYRYWTTDAENPDLSFDQNRVIMSLNYNF</sequence>
<organism evidence="1 2">
    <name type="scientific">Phragmitibacter flavus</name>
    <dbReference type="NCBI Taxonomy" id="2576071"/>
    <lineage>
        <taxon>Bacteria</taxon>
        <taxon>Pseudomonadati</taxon>
        <taxon>Verrucomicrobiota</taxon>
        <taxon>Verrucomicrobiia</taxon>
        <taxon>Verrucomicrobiales</taxon>
        <taxon>Verrucomicrobiaceae</taxon>
        <taxon>Phragmitibacter</taxon>
    </lineage>
</organism>
<reference evidence="1 2" key="1">
    <citation type="submission" date="2019-05" db="EMBL/GenBank/DDBJ databases">
        <title>Verrucobacter flavum gen. nov., sp. nov. a new member of the family Verrucomicrobiaceae.</title>
        <authorList>
            <person name="Szuroczki S."/>
            <person name="Abbaszade G."/>
            <person name="Szabo A."/>
            <person name="Felfoldi T."/>
            <person name="Schumann P."/>
            <person name="Boka K."/>
            <person name="Keki Z."/>
            <person name="Toumi M."/>
            <person name="Toth E."/>
        </authorList>
    </citation>
    <scope>NUCLEOTIDE SEQUENCE [LARGE SCALE GENOMIC DNA]</scope>
    <source>
        <strain evidence="1 2">MG-N-17</strain>
    </source>
</reference>
<dbReference type="AlphaFoldDB" id="A0A5R8KJ78"/>
<dbReference type="SUPFAM" id="SSF56935">
    <property type="entry name" value="Porins"/>
    <property type="match status" value="1"/>
</dbReference>
<protein>
    <submittedName>
        <fullName evidence="1">Uncharacterized protein</fullName>
    </submittedName>
</protein>
<dbReference type="OrthoDB" id="175275at2"/>
<dbReference type="EMBL" id="VAUV01000002">
    <property type="protein sequence ID" value="TLD72300.1"/>
    <property type="molecule type" value="Genomic_DNA"/>
</dbReference>
<gene>
    <name evidence="1" type="ORF">FEM03_02805</name>
</gene>
<accession>A0A5R8KJ78</accession>
<keyword evidence="2" id="KW-1185">Reference proteome</keyword>
<comment type="caution">
    <text evidence="1">The sequence shown here is derived from an EMBL/GenBank/DDBJ whole genome shotgun (WGS) entry which is preliminary data.</text>
</comment>
<name>A0A5R8KJ78_9BACT</name>
<dbReference type="Proteomes" id="UP000306196">
    <property type="component" value="Unassembled WGS sequence"/>
</dbReference>